<gene>
    <name evidence="3" type="ORF">RirG_204910</name>
</gene>
<evidence type="ECO:0000313" key="3">
    <source>
        <dbReference type="EMBL" id="EXX57678.1"/>
    </source>
</evidence>
<dbReference type="InterPro" id="IPR051681">
    <property type="entry name" value="Ser/Thr_Kinases-Pseudokinases"/>
</dbReference>
<dbReference type="Gene3D" id="1.10.510.10">
    <property type="entry name" value="Transferase(Phosphotransferase) domain 1"/>
    <property type="match status" value="1"/>
</dbReference>
<dbReference type="InterPro" id="IPR001245">
    <property type="entry name" value="Ser-Thr/Tyr_kinase_cat_dom"/>
</dbReference>
<feature type="domain" description="Protein kinase" evidence="2">
    <location>
        <begin position="177"/>
        <end position="438"/>
    </location>
</feature>
<sequence>MQYDNWTSGNDDIDEFIQDTQLSTHDKYEVSKKALEWIPYNRLCNIKYNEKIGVFRANWIDGYIYNWDIYNQNWERYDQNMFVTLKRINLNNIKLEVTNKINGNYEFYGITQDPKTKNYMMILSDLCEKCDGICEFHKKFINWTSGNNNIDKFIQDTQLLAHYDLGEALEWIPYDRFYDIKYIAKGGYGKVYKAIWNDGKYRNMLVALKSLNNSRNITLEFMNEIALHSRFNNFKNFIIKFYGITQNPETKDYIMVLNYAEGGSLRNYLDTNHNELNWNSKLNHLLGLACGLDCIHKNEFIHRDLHSGNILISLFNMWIADMGLCKPADCNPLESAKNNIYGVLSYIAPEILRRQNYTKASDIYSFGIIMYEIISGLPPYHDISHDENLAIKICKGFRPRFNIKVPQLIIYLIKRCLDADPLNRPQAEEIYDILHEWINKKSKSQTVELQKQIKEAEEINKNSSNDIISLTNLGMSYETHSEAIYTSRILNFNNLPEPKNSDDYYKQTDNIISGEFSGIN</sequence>
<evidence type="ECO:0000256" key="1">
    <source>
        <dbReference type="SAM" id="Coils"/>
    </source>
</evidence>
<dbReference type="InterPro" id="IPR011009">
    <property type="entry name" value="Kinase-like_dom_sf"/>
</dbReference>
<evidence type="ECO:0000313" key="4">
    <source>
        <dbReference type="Proteomes" id="UP000022910"/>
    </source>
</evidence>
<keyword evidence="1" id="KW-0175">Coiled coil</keyword>
<comment type="caution">
    <text evidence="3">The sequence shown here is derived from an EMBL/GenBank/DDBJ whole genome shotgun (WGS) entry which is preliminary data.</text>
</comment>
<reference evidence="3 4" key="1">
    <citation type="submission" date="2014-02" db="EMBL/GenBank/DDBJ databases">
        <title>Single nucleus genome sequencing reveals high similarity among nuclei of an endomycorrhizal fungus.</title>
        <authorList>
            <person name="Lin K."/>
            <person name="Geurts R."/>
            <person name="Zhang Z."/>
            <person name="Limpens E."/>
            <person name="Saunders D.G."/>
            <person name="Mu D."/>
            <person name="Pang E."/>
            <person name="Cao H."/>
            <person name="Cha H."/>
            <person name="Lin T."/>
            <person name="Zhou Q."/>
            <person name="Shang Y."/>
            <person name="Li Y."/>
            <person name="Ivanov S."/>
            <person name="Sharma T."/>
            <person name="Velzen R.V."/>
            <person name="Ruijter N.D."/>
            <person name="Aanen D.K."/>
            <person name="Win J."/>
            <person name="Kamoun S."/>
            <person name="Bisseling T."/>
            <person name="Huang S."/>
        </authorList>
    </citation>
    <scope>NUCLEOTIDE SEQUENCE [LARGE SCALE GENOMIC DNA]</scope>
    <source>
        <strain evidence="4">DAOM197198w</strain>
    </source>
</reference>
<dbReference type="PROSITE" id="PS50011">
    <property type="entry name" value="PROTEIN_KINASE_DOM"/>
    <property type="match status" value="1"/>
</dbReference>
<dbReference type="EMBL" id="JEMT01027299">
    <property type="protein sequence ID" value="EXX57678.1"/>
    <property type="molecule type" value="Genomic_DNA"/>
</dbReference>
<evidence type="ECO:0000259" key="2">
    <source>
        <dbReference type="PROSITE" id="PS50011"/>
    </source>
</evidence>
<dbReference type="Pfam" id="PF07714">
    <property type="entry name" value="PK_Tyr_Ser-Thr"/>
    <property type="match status" value="1"/>
</dbReference>
<keyword evidence="4" id="KW-1185">Reference proteome</keyword>
<dbReference type="STRING" id="1432141.A0A015LSN6"/>
<accession>A0A015LSN6</accession>
<dbReference type="Gene3D" id="1.10.10.1010">
    <property type="entry name" value="Intein homing endonuclease, domain IV"/>
    <property type="match status" value="1"/>
</dbReference>
<dbReference type="AlphaFoldDB" id="A0A015LSN6"/>
<protein>
    <submittedName>
        <fullName evidence="3">Ypk2p</fullName>
    </submittedName>
</protein>
<dbReference type="Proteomes" id="UP000022910">
    <property type="component" value="Unassembled WGS sequence"/>
</dbReference>
<proteinExistence type="predicted"/>
<organism evidence="3 4">
    <name type="scientific">Rhizophagus irregularis (strain DAOM 197198w)</name>
    <name type="common">Glomus intraradices</name>
    <dbReference type="NCBI Taxonomy" id="1432141"/>
    <lineage>
        <taxon>Eukaryota</taxon>
        <taxon>Fungi</taxon>
        <taxon>Fungi incertae sedis</taxon>
        <taxon>Mucoromycota</taxon>
        <taxon>Glomeromycotina</taxon>
        <taxon>Glomeromycetes</taxon>
        <taxon>Glomerales</taxon>
        <taxon>Glomeraceae</taxon>
        <taxon>Rhizophagus</taxon>
    </lineage>
</organism>
<dbReference type="SUPFAM" id="SSF56112">
    <property type="entry name" value="Protein kinase-like (PK-like)"/>
    <property type="match status" value="1"/>
</dbReference>
<dbReference type="GO" id="GO:0004674">
    <property type="term" value="F:protein serine/threonine kinase activity"/>
    <property type="evidence" value="ECO:0007669"/>
    <property type="project" value="TreeGrafter"/>
</dbReference>
<dbReference type="GO" id="GO:0005524">
    <property type="term" value="F:ATP binding"/>
    <property type="evidence" value="ECO:0007669"/>
    <property type="project" value="InterPro"/>
</dbReference>
<dbReference type="OMA" id="ILHEWIN"/>
<name>A0A015LSN6_RHIIW</name>
<dbReference type="HOGENOM" id="CLU_000288_7_8_1"/>
<dbReference type="InterPro" id="IPR000719">
    <property type="entry name" value="Prot_kinase_dom"/>
</dbReference>
<feature type="coiled-coil region" evidence="1">
    <location>
        <begin position="439"/>
        <end position="466"/>
    </location>
</feature>
<dbReference type="PANTHER" id="PTHR44329">
    <property type="entry name" value="SERINE/THREONINE-PROTEIN KINASE TNNI3K-RELATED"/>
    <property type="match status" value="1"/>
</dbReference>
<dbReference type="PRINTS" id="PR00109">
    <property type="entry name" value="TYRKINASE"/>
</dbReference>